<accession>A0A858REI8</accession>
<dbReference type="PANTHER" id="PTHR42685:SF22">
    <property type="entry name" value="CONDITIONED MEDIUM FACTOR RECEPTOR 1"/>
    <property type="match status" value="1"/>
</dbReference>
<dbReference type="Gene3D" id="3.50.50.60">
    <property type="entry name" value="FAD/NAD(P)-binding domain"/>
    <property type="match status" value="2"/>
</dbReference>
<evidence type="ECO:0008006" key="3">
    <source>
        <dbReference type="Google" id="ProtNLM"/>
    </source>
</evidence>
<reference evidence="1 2" key="1">
    <citation type="submission" date="2020-04" db="EMBL/GenBank/DDBJ databases">
        <title>Luteolibacter sp. G-1-1-1 isolated from soil.</title>
        <authorList>
            <person name="Dahal R.H."/>
        </authorList>
    </citation>
    <scope>NUCLEOTIDE SEQUENCE [LARGE SCALE GENOMIC DNA]</scope>
    <source>
        <strain evidence="1 2">G-1-1-1</strain>
    </source>
</reference>
<dbReference type="RefSeq" id="WP_169453189.1">
    <property type="nucleotide sequence ID" value="NZ_CP051774.1"/>
</dbReference>
<dbReference type="EMBL" id="CP051774">
    <property type="protein sequence ID" value="QJE94968.1"/>
    <property type="molecule type" value="Genomic_DNA"/>
</dbReference>
<protein>
    <recommendedName>
        <fullName evidence="3">FAD-binding domain-containing protein</fullName>
    </recommendedName>
</protein>
<dbReference type="AlphaFoldDB" id="A0A858REI8"/>
<organism evidence="1 2">
    <name type="scientific">Luteolibacter luteus</name>
    <dbReference type="NCBI Taxonomy" id="2728835"/>
    <lineage>
        <taxon>Bacteria</taxon>
        <taxon>Pseudomonadati</taxon>
        <taxon>Verrucomicrobiota</taxon>
        <taxon>Verrucomicrobiia</taxon>
        <taxon>Verrucomicrobiales</taxon>
        <taxon>Verrucomicrobiaceae</taxon>
        <taxon>Luteolibacter</taxon>
    </lineage>
</organism>
<dbReference type="Proteomes" id="UP000501812">
    <property type="component" value="Chromosome"/>
</dbReference>
<dbReference type="InterPro" id="IPR036188">
    <property type="entry name" value="FAD/NAD-bd_sf"/>
</dbReference>
<keyword evidence="2" id="KW-1185">Reference proteome</keyword>
<sequence>MARGTARASLPGLNKAVTIAGGGLAGLSLAAGLRTRGIPVTVHEAGSYPRHRVCGEFISGVDEATLGSLGIPDVLKDATPCSSVAWYREGRRIHDGHLPRPAAGISRYRLDRLLHDRAASLGAEVIEQSRQPREVREGLVWAAGRIPARSRWIGLKLHFRHLAMDSDLEMHLGANGYVGLARIEDARANVCGLFRVDRSLRGSGIELLASYLREGGNAALAERLGTTDCDSSSFCAVAGFSLGRQKAEQHLCTIGDAESMIPPFTGNGMSMAFEAAELSLDPLERWSRQKIEWDTCLAEIRTRLQQRFRKRLGAAQALHPVLLSHGGRMFIESMARARILPFRPLLALVR</sequence>
<name>A0A858REI8_9BACT</name>
<evidence type="ECO:0000313" key="2">
    <source>
        <dbReference type="Proteomes" id="UP000501812"/>
    </source>
</evidence>
<dbReference type="Gene3D" id="3.30.9.100">
    <property type="match status" value="1"/>
</dbReference>
<evidence type="ECO:0000313" key="1">
    <source>
        <dbReference type="EMBL" id="QJE94968.1"/>
    </source>
</evidence>
<dbReference type="KEGG" id="luo:HHL09_03960"/>
<proteinExistence type="predicted"/>
<dbReference type="PANTHER" id="PTHR42685">
    <property type="entry name" value="GERANYLGERANYL DIPHOSPHATE REDUCTASE"/>
    <property type="match status" value="1"/>
</dbReference>
<gene>
    <name evidence="1" type="ORF">HHL09_03960</name>
</gene>
<dbReference type="SUPFAM" id="SSF51905">
    <property type="entry name" value="FAD/NAD(P)-binding domain"/>
    <property type="match status" value="1"/>
</dbReference>
<dbReference type="InterPro" id="IPR050407">
    <property type="entry name" value="Geranylgeranyl_reductase"/>
</dbReference>